<gene>
    <name evidence="1" type="ORF">PYCCODRAFT_1445343</name>
</gene>
<sequence>MIRPIWPGFEELKHIVIFGDSYSDIGYDRRAPHPHADNPLGVDFPGFTLCCRYDEAADTYIHEPNWVGHVIDLVKAEPSAFSPLIYDFAIGINDCVWNVRTNASVNDSIDQLWSLQQQLYDVGASIFCFVDVPPICDYPGHRASPKLRSAVLNWSKALREMGSRFSTEHEDATVLLWSSWAFFSRILTNPTTYGFLEDDAHEVEGGILVDGLHSTTRVHRLIAEELLALLRSGGSSAENLSVDV</sequence>
<evidence type="ECO:0000313" key="1">
    <source>
        <dbReference type="EMBL" id="OSD02185.1"/>
    </source>
</evidence>
<name>A0A1Y2IM17_TRAC3</name>
<dbReference type="InterPro" id="IPR036514">
    <property type="entry name" value="SGNH_hydro_sf"/>
</dbReference>
<dbReference type="Pfam" id="PF00657">
    <property type="entry name" value="Lipase_GDSL"/>
    <property type="match status" value="1"/>
</dbReference>
<accession>A0A1Y2IM17</accession>
<dbReference type="GO" id="GO:0016788">
    <property type="term" value="F:hydrolase activity, acting on ester bonds"/>
    <property type="evidence" value="ECO:0007669"/>
    <property type="project" value="InterPro"/>
</dbReference>
<keyword evidence="2" id="KW-1185">Reference proteome</keyword>
<proteinExistence type="predicted"/>
<dbReference type="Gene3D" id="3.40.50.1110">
    <property type="entry name" value="SGNH hydrolase"/>
    <property type="match status" value="1"/>
</dbReference>
<dbReference type="STRING" id="1353009.A0A1Y2IM17"/>
<protein>
    <submittedName>
        <fullName evidence="1">Carbohydrate esterase family 16 protein</fullName>
    </submittedName>
</protein>
<dbReference type="OrthoDB" id="1600564at2759"/>
<evidence type="ECO:0000313" key="2">
    <source>
        <dbReference type="Proteomes" id="UP000193067"/>
    </source>
</evidence>
<organism evidence="1 2">
    <name type="scientific">Trametes coccinea (strain BRFM310)</name>
    <name type="common">Pycnoporus coccineus</name>
    <dbReference type="NCBI Taxonomy" id="1353009"/>
    <lineage>
        <taxon>Eukaryota</taxon>
        <taxon>Fungi</taxon>
        <taxon>Dikarya</taxon>
        <taxon>Basidiomycota</taxon>
        <taxon>Agaricomycotina</taxon>
        <taxon>Agaricomycetes</taxon>
        <taxon>Polyporales</taxon>
        <taxon>Polyporaceae</taxon>
        <taxon>Trametes</taxon>
    </lineage>
</organism>
<dbReference type="InterPro" id="IPR001087">
    <property type="entry name" value="GDSL"/>
</dbReference>
<reference evidence="1 2" key="1">
    <citation type="journal article" date="2015" name="Biotechnol. Biofuels">
        <title>Enhanced degradation of softwood versus hardwood by the white-rot fungus Pycnoporus coccineus.</title>
        <authorList>
            <person name="Couturier M."/>
            <person name="Navarro D."/>
            <person name="Chevret D."/>
            <person name="Henrissat B."/>
            <person name="Piumi F."/>
            <person name="Ruiz-Duenas F.J."/>
            <person name="Martinez A.T."/>
            <person name="Grigoriev I.V."/>
            <person name="Riley R."/>
            <person name="Lipzen A."/>
            <person name="Berrin J.G."/>
            <person name="Master E.R."/>
            <person name="Rosso M.N."/>
        </authorList>
    </citation>
    <scope>NUCLEOTIDE SEQUENCE [LARGE SCALE GENOMIC DNA]</scope>
    <source>
        <strain evidence="1 2">BRFM310</strain>
    </source>
</reference>
<dbReference type="Proteomes" id="UP000193067">
    <property type="component" value="Unassembled WGS sequence"/>
</dbReference>
<dbReference type="EMBL" id="KZ084107">
    <property type="protein sequence ID" value="OSD02185.1"/>
    <property type="molecule type" value="Genomic_DNA"/>
</dbReference>
<dbReference type="AlphaFoldDB" id="A0A1Y2IM17"/>
<dbReference type="SUPFAM" id="SSF52266">
    <property type="entry name" value="SGNH hydrolase"/>
    <property type="match status" value="1"/>
</dbReference>